<keyword evidence="4" id="KW-1185">Reference proteome</keyword>
<sequence>MPPFKYANTVTSSAVVFCLPFFVRFCFGGVFLFVFSVLFLVSFGLLSLLFPCVILSTCFPYQYHFADQSLTWTEAQTYCRQKHTDLVSIRNSEELNQLINMLSSAGHSSEVWIGLFKEFDWKWSDGFNGTGAEYRNWETNQPDMCGVTSLQNSGQWKFSSCETKLPFVCYKPAGECFTALH</sequence>
<evidence type="ECO:0000313" key="4">
    <source>
        <dbReference type="Proteomes" id="UP000264800"/>
    </source>
</evidence>
<dbReference type="SMART" id="SM00034">
    <property type="entry name" value="CLECT"/>
    <property type="match status" value="1"/>
</dbReference>
<dbReference type="Proteomes" id="UP000264800">
    <property type="component" value="Unplaced"/>
</dbReference>
<feature type="transmembrane region" description="Helical" evidence="1">
    <location>
        <begin position="30"/>
        <end position="50"/>
    </location>
</feature>
<dbReference type="PANTHER" id="PTHR45784:SF3">
    <property type="entry name" value="C-TYPE LECTIN DOMAIN FAMILY 4 MEMBER K-LIKE-RELATED"/>
    <property type="match status" value="1"/>
</dbReference>
<keyword evidence="1" id="KW-1133">Transmembrane helix</keyword>
<reference evidence="3" key="2">
    <citation type="submission" date="2025-09" db="UniProtKB">
        <authorList>
            <consortium name="Ensembl"/>
        </authorList>
    </citation>
    <scope>IDENTIFICATION</scope>
</reference>
<dbReference type="PANTHER" id="PTHR45784">
    <property type="entry name" value="C-TYPE LECTIN DOMAIN FAMILY 20 MEMBER A-RELATED"/>
    <property type="match status" value="1"/>
</dbReference>
<name>A0A3Q3BEE2_KRYMA</name>
<dbReference type="InterPro" id="IPR001304">
    <property type="entry name" value="C-type_lectin-like"/>
</dbReference>
<dbReference type="OMA" id="NEIAWRW"/>
<evidence type="ECO:0000256" key="1">
    <source>
        <dbReference type="SAM" id="Phobius"/>
    </source>
</evidence>
<dbReference type="GeneTree" id="ENSGT01100000263473"/>
<feature type="domain" description="C-type lectin" evidence="2">
    <location>
        <begin position="63"/>
        <end position="170"/>
    </location>
</feature>
<dbReference type="SUPFAM" id="SSF56436">
    <property type="entry name" value="C-type lectin-like"/>
    <property type="match status" value="1"/>
</dbReference>
<protein>
    <recommendedName>
        <fullName evidence="2">C-type lectin domain-containing protein</fullName>
    </recommendedName>
</protein>
<dbReference type="InterPro" id="IPR016186">
    <property type="entry name" value="C-type_lectin-like/link_sf"/>
</dbReference>
<accession>A0A3Q3BEE2</accession>
<organism evidence="3 4">
    <name type="scientific">Kryptolebias marmoratus</name>
    <name type="common">Mangrove killifish</name>
    <name type="synonym">Rivulus marmoratus</name>
    <dbReference type="NCBI Taxonomy" id="37003"/>
    <lineage>
        <taxon>Eukaryota</taxon>
        <taxon>Metazoa</taxon>
        <taxon>Chordata</taxon>
        <taxon>Craniata</taxon>
        <taxon>Vertebrata</taxon>
        <taxon>Euteleostomi</taxon>
        <taxon>Actinopterygii</taxon>
        <taxon>Neopterygii</taxon>
        <taxon>Teleostei</taxon>
        <taxon>Neoteleostei</taxon>
        <taxon>Acanthomorphata</taxon>
        <taxon>Ovalentaria</taxon>
        <taxon>Atherinomorphae</taxon>
        <taxon>Cyprinodontiformes</taxon>
        <taxon>Rivulidae</taxon>
        <taxon>Kryptolebias</taxon>
    </lineage>
</organism>
<evidence type="ECO:0000313" key="3">
    <source>
        <dbReference type="Ensembl" id="ENSKMAP00000023059.1"/>
    </source>
</evidence>
<dbReference type="Ensembl" id="ENSKMAT00000023354.1">
    <property type="protein sequence ID" value="ENSKMAP00000023059.1"/>
    <property type="gene ID" value="ENSKMAG00000017110.1"/>
</dbReference>
<keyword evidence="1" id="KW-0472">Membrane</keyword>
<proteinExistence type="predicted"/>
<dbReference type="PROSITE" id="PS50041">
    <property type="entry name" value="C_TYPE_LECTIN_2"/>
    <property type="match status" value="1"/>
</dbReference>
<keyword evidence="1" id="KW-0812">Transmembrane</keyword>
<reference evidence="3" key="1">
    <citation type="submission" date="2025-08" db="UniProtKB">
        <authorList>
            <consortium name="Ensembl"/>
        </authorList>
    </citation>
    <scope>IDENTIFICATION</scope>
</reference>
<dbReference type="AlphaFoldDB" id="A0A3Q3BEE2"/>
<evidence type="ECO:0000259" key="2">
    <source>
        <dbReference type="PROSITE" id="PS50041"/>
    </source>
</evidence>
<dbReference type="InterPro" id="IPR016187">
    <property type="entry name" value="CTDL_fold"/>
</dbReference>
<dbReference type="Gene3D" id="3.10.100.10">
    <property type="entry name" value="Mannose-Binding Protein A, subunit A"/>
    <property type="match status" value="1"/>
</dbReference>
<dbReference type="Pfam" id="PF00059">
    <property type="entry name" value="Lectin_C"/>
    <property type="match status" value="1"/>
</dbReference>